<dbReference type="RefSeq" id="WP_193992697.1">
    <property type="nucleotide sequence ID" value="NZ_JADEXP010000055.1"/>
</dbReference>
<comment type="caution">
    <text evidence="1">The sequence shown here is derived from an EMBL/GenBank/DDBJ whole genome shotgun (WGS) entry which is preliminary data.</text>
</comment>
<accession>A0A928X4X0</accession>
<proteinExistence type="predicted"/>
<evidence type="ECO:0000313" key="2">
    <source>
        <dbReference type="Proteomes" id="UP000615026"/>
    </source>
</evidence>
<dbReference type="AlphaFoldDB" id="A0A928X4X0"/>
<dbReference type="EMBL" id="JADEXP010000055">
    <property type="protein sequence ID" value="MBE9066728.1"/>
    <property type="molecule type" value="Genomic_DNA"/>
</dbReference>
<reference evidence="1" key="1">
    <citation type="submission" date="2020-10" db="EMBL/GenBank/DDBJ databases">
        <authorList>
            <person name="Castelo-Branco R."/>
            <person name="Eusebio N."/>
            <person name="Adriana R."/>
            <person name="Vieira A."/>
            <person name="Brugerolle De Fraissinette N."/>
            <person name="Rezende De Castro R."/>
            <person name="Schneider M.P."/>
            <person name="Vasconcelos V."/>
            <person name="Leao P.N."/>
        </authorList>
    </citation>
    <scope>NUCLEOTIDE SEQUENCE</scope>
    <source>
        <strain evidence="1">LEGE 11479</strain>
    </source>
</reference>
<protein>
    <submittedName>
        <fullName evidence="1">Uncharacterized protein</fullName>
    </submittedName>
</protein>
<dbReference type="Proteomes" id="UP000615026">
    <property type="component" value="Unassembled WGS sequence"/>
</dbReference>
<name>A0A928X4X0_LEPEC</name>
<sequence>MFPNTACHTIKYRISCKNSSHRATRLTFRETAPRNQNRLKPYLYAANYTVSSIDEAYQLLREYLYTNGVTAVEELDFPNRGKIEVIPGSAWCGFQASIKADSDTADKDTGMSERLAS</sequence>
<organism evidence="1 2">
    <name type="scientific">Leptolyngbya cf. ectocarpi LEGE 11479</name>
    <dbReference type="NCBI Taxonomy" id="1828722"/>
    <lineage>
        <taxon>Bacteria</taxon>
        <taxon>Bacillati</taxon>
        <taxon>Cyanobacteriota</taxon>
        <taxon>Cyanophyceae</taxon>
        <taxon>Leptolyngbyales</taxon>
        <taxon>Leptolyngbyaceae</taxon>
        <taxon>Leptolyngbya group</taxon>
        <taxon>Leptolyngbya</taxon>
    </lineage>
</organism>
<evidence type="ECO:0000313" key="1">
    <source>
        <dbReference type="EMBL" id="MBE9066728.1"/>
    </source>
</evidence>
<keyword evidence="2" id="KW-1185">Reference proteome</keyword>
<gene>
    <name evidence="1" type="ORF">IQ260_08690</name>
</gene>